<dbReference type="Gene3D" id="3.40.50.300">
    <property type="entry name" value="P-loop containing nucleotide triphosphate hydrolases"/>
    <property type="match status" value="1"/>
</dbReference>
<evidence type="ECO:0000256" key="3">
    <source>
        <dbReference type="SAM" id="MobiDB-lite"/>
    </source>
</evidence>
<dbReference type="GO" id="GO:0043139">
    <property type="term" value="F:5'-3' DNA helicase activity"/>
    <property type="evidence" value="ECO:0007669"/>
    <property type="project" value="UniProtKB-EC"/>
</dbReference>
<keyword evidence="2" id="KW-0175">Coiled coil</keyword>
<keyword evidence="1" id="KW-0347">Helicase</keyword>
<dbReference type="InterPro" id="IPR010285">
    <property type="entry name" value="DNA_helicase_pif1-like_DEAD"/>
</dbReference>
<dbReference type="AlphaFoldDB" id="A0A164SWM0"/>
<dbReference type="Proteomes" id="UP000076858">
    <property type="component" value="Unassembled WGS sequence"/>
</dbReference>
<dbReference type="EC" id="5.6.2.3" evidence="1"/>
<dbReference type="PANTHER" id="PTHR10492">
    <property type="match status" value="1"/>
</dbReference>
<comment type="cofactor">
    <cofactor evidence="1">
        <name>Mg(2+)</name>
        <dbReference type="ChEBI" id="CHEBI:18420"/>
    </cofactor>
</comment>
<sequence length="1274" mass="146618">MYPHSTLTSFKGYLFILAALLEFLYSVLKSYNDDLKTYLEGVDDRQKLNNTRIFMVTKGLIWAFTGTTFCSTKKDAKNIVLPSDSNTGLPHNSRVIFKADRRLRKVARQRYTRNLLTDKSHQGVVANCLSLDGTSLDMARLVSCRTPLFFRDWRYLHRARLDILPLRGSSAVSHQEAQHRPRSPGNAASQASPQRDCKQSHPGQRLRPDVEYILSGSRVMWIMTNQGAWRMLTSERNDDIRSTLGIDARSWGAFQFKARLAAIQGSMEMMCAHFHYGAPKPEDEEIPLLHMYLVEETEEEAEILRDLNREQTANYRRTENEEETRERLEENRLRMERLREEQAENEEIIRAMNALEHAEIVPLETEEERTHHEEILAACNQAGLQRTHRLACKTIVSEDHRPLHDCGAMDIICKECGAKHFKGERPQDKKFMQCCRKGKVILQPPKECPQPLAKLLQNNHPKWKNFMAKIRTYNSTHAFASLGAMYHNMTPVGPDTTNPKYADLYFMDAAQAGEFRAISSRTEDARLIRGEGRRKRVTQGKFYSFLMSIRDYFNNFMVGGPLIQQSMVDSYVKIEANRIKYIREHQAELHVAHPRAMKKAYQDAMAISGKFGKPVFFLTFTCNPKWKEIVANIPTHLSASDRPDIVARVFNQKKNKLVNDIEKRQVLGFATARIHVIEFQKRGLPHCHMLIWIYKRDAPATEKDVDETICAEIPDKTTHLRLYNIVMAHMIREPRGSTNKQSPCMDGNICTKRFPKKFMAETIVNDNGYPTYRRRNTGILSLKFDSHINLEYCASIVKNIFKYVYKGYDCIKMDKKVETFQQEAGDVPTVVWDEITSHLDAHYVSAPEACWRIFKFPLSDRSHTICRLAVHLPREQSVFFLPCNEQHAAINAATIDTNLTAYFMLNSEDDNARQHFYREIPHHYVFMKKIYSWKPRCRRSRIISRLYTVGVRQVERHCLRLLLINVKGATSFEHLRTVDGLLYATFKSAAIALNLLEDDRAWSTTMEEAAVFQMPVQLRQLYVDICLYCNPTDAATLFDANLNHIMEDFIRSGHDANVAKNLTLKWIQDKLRLNNKTMEEFSLTVPDFHLINQLIEAQMERNDDNGQGKQVIEVASTGIALTLLLDGVTYHSQFKIYPPITETTRSKIEEGTYNTQMIRNASLIISGEATMKTNHALDAINHLFQTVMKNGVGPYGGKVLLLGGDFRQCLPVVRHGNRVQNMRTTAGSQDYADWLIELGNGTLPQIPRLNNPDVIEIPQEIFLEKQGRRMQHHG</sequence>
<proteinExistence type="inferred from homology"/>
<dbReference type="EMBL" id="LRGB01001920">
    <property type="protein sequence ID" value="KZS10016.1"/>
    <property type="molecule type" value="Genomic_DNA"/>
</dbReference>
<feature type="coiled-coil region" evidence="2">
    <location>
        <begin position="294"/>
        <end position="358"/>
    </location>
</feature>
<keyword evidence="1" id="KW-0227">DNA damage</keyword>
<dbReference type="OrthoDB" id="6371887at2759"/>
<evidence type="ECO:0000256" key="1">
    <source>
        <dbReference type="RuleBase" id="RU363044"/>
    </source>
</evidence>
<dbReference type="Pfam" id="PF05970">
    <property type="entry name" value="PIF1"/>
    <property type="match status" value="1"/>
</dbReference>
<reference evidence="6 7" key="1">
    <citation type="submission" date="2016-03" db="EMBL/GenBank/DDBJ databases">
        <title>EvidentialGene: Evidence-directed Construction of Genes on Genomes.</title>
        <authorList>
            <person name="Gilbert D.G."/>
            <person name="Choi J.-H."/>
            <person name="Mockaitis K."/>
            <person name="Colbourne J."/>
            <person name="Pfrender M."/>
        </authorList>
    </citation>
    <scope>NUCLEOTIDE SEQUENCE [LARGE SCALE GENOMIC DNA]</scope>
    <source>
        <strain evidence="6 7">Xinb3</strain>
        <tissue evidence="6">Complete organism</tissue>
    </source>
</reference>
<organism evidence="6 7">
    <name type="scientific">Daphnia magna</name>
    <dbReference type="NCBI Taxonomy" id="35525"/>
    <lineage>
        <taxon>Eukaryota</taxon>
        <taxon>Metazoa</taxon>
        <taxon>Ecdysozoa</taxon>
        <taxon>Arthropoda</taxon>
        <taxon>Crustacea</taxon>
        <taxon>Branchiopoda</taxon>
        <taxon>Diplostraca</taxon>
        <taxon>Cladocera</taxon>
        <taxon>Anomopoda</taxon>
        <taxon>Daphniidae</taxon>
        <taxon>Daphnia</taxon>
    </lineage>
</organism>
<keyword evidence="1" id="KW-0234">DNA repair</keyword>
<evidence type="ECO:0000313" key="6">
    <source>
        <dbReference type="EMBL" id="KZS10016.1"/>
    </source>
</evidence>
<feature type="domain" description="Helitron helicase-like" evidence="5">
    <location>
        <begin position="594"/>
        <end position="691"/>
    </location>
</feature>
<evidence type="ECO:0000259" key="4">
    <source>
        <dbReference type="Pfam" id="PF05970"/>
    </source>
</evidence>
<name>A0A164SWM0_9CRUS</name>
<keyword evidence="1" id="KW-0233">DNA recombination</keyword>
<dbReference type="PANTHER" id="PTHR10492:SF57">
    <property type="entry name" value="ATP-DEPENDENT DNA HELICASE"/>
    <property type="match status" value="1"/>
</dbReference>
<dbReference type="InterPro" id="IPR027417">
    <property type="entry name" value="P-loop_NTPase"/>
</dbReference>
<comment type="catalytic activity">
    <reaction evidence="1">
        <text>ATP + H2O = ADP + phosphate + H(+)</text>
        <dbReference type="Rhea" id="RHEA:13065"/>
        <dbReference type="ChEBI" id="CHEBI:15377"/>
        <dbReference type="ChEBI" id="CHEBI:15378"/>
        <dbReference type="ChEBI" id="CHEBI:30616"/>
        <dbReference type="ChEBI" id="CHEBI:43474"/>
        <dbReference type="ChEBI" id="CHEBI:456216"/>
        <dbReference type="EC" id="5.6.2.3"/>
    </reaction>
</comment>
<evidence type="ECO:0000256" key="2">
    <source>
        <dbReference type="SAM" id="Coils"/>
    </source>
</evidence>
<keyword evidence="1" id="KW-0547">Nucleotide-binding</keyword>
<protein>
    <recommendedName>
        <fullName evidence="1">ATP-dependent DNA helicase</fullName>
        <ecNumber evidence="1">5.6.2.3</ecNumber>
    </recommendedName>
</protein>
<dbReference type="GO" id="GO:0006310">
    <property type="term" value="P:DNA recombination"/>
    <property type="evidence" value="ECO:0007669"/>
    <property type="project" value="UniProtKB-KW"/>
</dbReference>
<evidence type="ECO:0000259" key="5">
    <source>
        <dbReference type="Pfam" id="PF14214"/>
    </source>
</evidence>
<evidence type="ECO:0000313" key="7">
    <source>
        <dbReference type="Proteomes" id="UP000076858"/>
    </source>
</evidence>
<feature type="region of interest" description="Disordered" evidence="3">
    <location>
        <begin position="172"/>
        <end position="204"/>
    </location>
</feature>
<keyword evidence="1" id="KW-0067">ATP-binding</keyword>
<dbReference type="GO" id="GO:0005524">
    <property type="term" value="F:ATP binding"/>
    <property type="evidence" value="ECO:0007669"/>
    <property type="project" value="UniProtKB-KW"/>
</dbReference>
<accession>A0A164SWM0</accession>
<keyword evidence="1" id="KW-0378">Hydrolase</keyword>
<dbReference type="GO" id="GO:0016887">
    <property type="term" value="F:ATP hydrolysis activity"/>
    <property type="evidence" value="ECO:0007669"/>
    <property type="project" value="RHEA"/>
</dbReference>
<gene>
    <name evidence="6" type="ORF">APZ42_025600</name>
</gene>
<comment type="similarity">
    <text evidence="1">Belongs to the helicase family.</text>
</comment>
<dbReference type="STRING" id="35525.A0A164SWM0"/>
<dbReference type="GO" id="GO:0006281">
    <property type="term" value="P:DNA repair"/>
    <property type="evidence" value="ECO:0007669"/>
    <property type="project" value="UniProtKB-KW"/>
</dbReference>
<dbReference type="Pfam" id="PF14214">
    <property type="entry name" value="Helitron_like_N"/>
    <property type="match status" value="1"/>
</dbReference>
<dbReference type="InterPro" id="IPR025476">
    <property type="entry name" value="Helitron_helicase-like"/>
</dbReference>
<feature type="domain" description="DNA helicase Pif1-like DEAD-box helicase" evidence="4">
    <location>
        <begin position="1107"/>
        <end position="1224"/>
    </location>
</feature>
<dbReference type="GO" id="GO:0000723">
    <property type="term" value="P:telomere maintenance"/>
    <property type="evidence" value="ECO:0007669"/>
    <property type="project" value="InterPro"/>
</dbReference>
<keyword evidence="7" id="KW-1185">Reference proteome</keyword>
<comment type="caution">
    <text evidence="6">The sequence shown here is derived from an EMBL/GenBank/DDBJ whole genome shotgun (WGS) entry which is preliminary data.</text>
</comment>